<keyword evidence="2" id="KW-1185">Reference proteome</keyword>
<accession>S7PD25</accession>
<proteinExistence type="predicted"/>
<dbReference type="AlphaFoldDB" id="S7PD25"/>
<reference evidence="1 2" key="1">
    <citation type="journal article" date="2013" name="Nat. Commun.">
        <title>Genome analysis reveals insights into physiology and longevity of the Brandt's bat Myotis brandtii.</title>
        <authorList>
            <person name="Seim I."/>
            <person name="Fang X."/>
            <person name="Xiong Z."/>
            <person name="Lobanov A.V."/>
            <person name="Huang Z."/>
            <person name="Ma S."/>
            <person name="Feng Y."/>
            <person name="Turanov A.A."/>
            <person name="Zhu Y."/>
            <person name="Lenz T.L."/>
            <person name="Gerashchenko M.V."/>
            <person name="Fan D."/>
            <person name="Hee Yim S."/>
            <person name="Yao X."/>
            <person name="Jordan D."/>
            <person name="Xiong Y."/>
            <person name="Ma Y."/>
            <person name="Lyapunov A.N."/>
            <person name="Chen G."/>
            <person name="Kulakova O.I."/>
            <person name="Sun Y."/>
            <person name="Lee S.G."/>
            <person name="Bronson R.T."/>
            <person name="Moskalev A.A."/>
            <person name="Sunyaev S.R."/>
            <person name="Zhang G."/>
            <person name="Krogh A."/>
            <person name="Wang J."/>
            <person name="Gladyshev V.N."/>
        </authorList>
    </citation>
    <scope>NUCLEOTIDE SEQUENCE [LARGE SCALE GENOMIC DNA]</scope>
</reference>
<evidence type="ECO:0000313" key="1">
    <source>
        <dbReference type="EMBL" id="EPQ08283.1"/>
    </source>
</evidence>
<name>S7PD25_MYOBR</name>
<protein>
    <submittedName>
        <fullName evidence="1">Uncharacterized protein</fullName>
    </submittedName>
</protein>
<dbReference type="EMBL" id="KE162454">
    <property type="protein sequence ID" value="EPQ08283.1"/>
    <property type="molecule type" value="Genomic_DNA"/>
</dbReference>
<evidence type="ECO:0000313" key="2">
    <source>
        <dbReference type="Proteomes" id="UP000052978"/>
    </source>
</evidence>
<organism evidence="1 2">
    <name type="scientific">Myotis brandtii</name>
    <name type="common">Brandt's bat</name>
    <dbReference type="NCBI Taxonomy" id="109478"/>
    <lineage>
        <taxon>Eukaryota</taxon>
        <taxon>Metazoa</taxon>
        <taxon>Chordata</taxon>
        <taxon>Craniata</taxon>
        <taxon>Vertebrata</taxon>
        <taxon>Euteleostomi</taxon>
        <taxon>Mammalia</taxon>
        <taxon>Eutheria</taxon>
        <taxon>Laurasiatheria</taxon>
        <taxon>Chiroptera</taxon>
        <taxon>Yangochiroptera</taxon>
        <taxon>Vespertilionidae</taxon>
        <taxon>Myotis</taxon>
    </lineage>
</organism>
<dbReference type="Proteomes" id="UP000052978">
    <property type="component" value="Unassembled WGS sequence"/>
</dbReference>
<sequence>MPVGKLCCEDICVGVRAHMFMRRRVGVVRSLYLREGRLCDEDSEQFTSPDDETRKARPALEVRRRGSLGCFTTFLWAPIHGLVTGSPLGCLLLFTTLPLFSYQPGIVVRGS</sequence>
<gene>
    <name evidence="1" type="ORF">D623_10028545</name>
</gene>